<keyword evidence="2" id="KW-1185">Reference proteome</keyword>
<dbReference type="RefSeq" id="WP_241793785.1">
    <property type="nucleotide sequence ID" value="NZ_JALBUU010000094.1"/>
</dbReference>
<protein>
    <submittedName>
        <fullName evidence="1">Uncharacterized protein</fullName>
    </submittedName>
</protein>
<sequence length="79" mass="8657">MADEDAPSSSIPILDALDAYRAAFGAEAAPSMWGYDPDQPRVAELLLRAVQPGRPFRHDYTVSRLCGGWRNTPPSDILL</sequence>
<evidence type="ECO:0000313" key="1">
    <source>
        <dbReference type="EMBL" id="MCI0756133.1"/>
    </source>
</evidence>
<dbReference type="EMBL" id="JALBUU010000094">
    <property type="protein sequence ID" value="MCI0756133.1"/>
    <property type="molecule type" value="Genomic_DNA"/>
</dbReference>
<evidence type="ECO:0000313" key="2">
    <source>
        <dbReference type="Proteomes" id="UP001201985"/>
    </source>
</evidence>
<name>A0ABS9WA93_9PROT</name>
<dbReference type="Proteomes" id="UP001201985">
    <property type="component" value="Unassembled WGS sequence"/>
</dbReference>
<reference evidence="1 2" key="1">
    <citation type="submission" date="2022-03" db="EMBL/GenBank/DDBJ databases">
        <title>Complete genome analysis of Roseomonas KG 17.1 : a prolific producer of plant growth promoters.</title>
        <authorList>
            <person name="Saadouli I."/>
            <person name="Najjari A."/>
            <person name="Mosbah A."/>
            <person name="Ouzari H.I."/>
        </authorList>
    </citation>
    <scope>NUCLEOTIDE SEQUENCE [LARGE SCALE GENOMIC DNA]</scope>
    <source>
        <strain evidence="1 2">KG17-1</strain>
    </source>
</reference>
<organism evidence="1 2">
    <name type="scientific">Teichococcus vastitatis</name>
    <dbReference type="NCBI Taxonomy" id="2307076"/>
    <lineage>
        <taxon>Bacteria</taxon>
        <taxon>Pseudomonadati</taxon>
        <taxon>Pseudomonadota</taxon>
        <taxon>Alphaproteobacteria</taxon>
        <taxon>Acetobacterales</taxon>
        <taxon>Roseomonadaceae</taxon>
        <taxon>Roseomonas</taxon>
    </lineage>
</organism>
<comment type="caution">
    <text evidence="1">The sequence shown here is derived from an EMBL/GenBank/DDBJ whole genome shotgun (WGS) entry which is preliminary data.</text>
</comment>
<proteinExistence type="predicted"/>
<gene>
    <name evidence="1" type="ORF">MON41_20960</name>
</gene>
<accession>A0ABS9WA93</accession>